<keyword evidence="1" id="KW-0378">Hydrolase</keyword>
<evidence type="ECO:0000256" key="1">
    <source>
        <dbReference type="ARBA" id="ARBA00022801"/>
    </source>
</evidence>
<dbReference type="RefSeq" id="WP_229535257.1">
    <property type="nucleotide sequence ID" value="NZ_JAJHJB010000014.1"/>
</dbReference>
<dbReference type="EMBL" id="JAJHJB010000014">
    <property type="protein sequence ID" value="MCC5465972.1"/>
    <property type="molecule type" value="Genomic_DNA"/>
</dbReference>
<evidence type="ECO:0008006" key="6">
    <source>
        <dbReference type="Google" id="ProtNLM"/>
    </source>
</evidence>
<organism evidence="4 5">
    <name type="scientific">Pelosinus baikalensis</name>
    <dbReference type="NCBI Taxonomy" id="2892015"/>
    <lineage>
        <taxon>Bacteria</taxon>
        <taxon>Bacillati</taxon>
        <taxon>Bacillota</taxon>
        <taxon>Negativicutes</taxon>
        <taxon>Selenomonadales</taxon>
        <taxon>Sporomusaceae</taxon>
        <taxon>Pelosinus</taxon>
    </lineage>
</organism>
<protein>
    <recommendedName>
        <fullName evidence="6">1-alkyl-2-acetylglycerophosphocholine esterase</fullName>
    </recommendedName>
</protein>
<evidence type="ECO:0000313" key="5">
    <source>
        <dbReference type="Proteomes" id="UP001165492"/>
    </source>
</evidence>
<dbReference type="Gene3D" id="3.40.50.1820">
    <property type="entry name" value="alpha/beta hydrolase"/>
    <property type="match status" value="1"/>
</dbReference>
<sequence length="376" mass="41431">MNVGFLFDFILGVSDNPSVGLTQWRGCSLPAMTGPYGVGTVVLPMVDSGRSGAYADGSTSEYREFMTQIWYPANRGVGGPKNIYLDGPTAKYILKGTSIPELDEIFRFLIKTHAVVGAKMVTDCERFPVLIFSPGWRMSYFIYQSVLEELASHGYIVIGVNSPNSALITSFPDGHFRVTPDIQDEGVKEKYNQEVVDDLKFVVNQLMALDSNQQLPLIGRIDFGRVGCFGHSFGGAAAVRAGSQSLRVAAIANFDGSLRGEDYKKVISKPMLMVWSELHSQEDMTTEAIWENIFPGSYQMGVKGTDHMSFSDYMLIGQSMLGHSLSGNPDPIDPARAIQITRDCIRTFFDAKLKHANPNEMDKIASGYGEVRLKKS</sequence>
<dbReference type="PANTHER" id="PTHR10272:SF0">
    <property type="entry name" value="PLATELET-ACTIVATING FACTOR ACETYLHYDROLASE"/>
    <property type="match status" value="1"/>
</dbReference>
<evidence type="ECO:0000256" key="3">
    <source>
        <dbReference type="ARBA" id="ARBA00023098"/>
    </source>
</evidence>
<accession>A0ABS8HSP5</accession>
<keyword evidence="5" id="KW-1185">Reference proteome</keyword>
<evidence type="ECO:0000313" key="4">
    <source>
        <dbReference type="EMBL" id="MCC5465972.1"/>
    </source>
</evidence>
<comment type="caution">
    <text evidence="4">The sequence shown here is derived from an EMBL/GenBank/DDBJ whole genome shotgun (WGS) entry which is preliminary data.</text>
</comment>
<evidence type="ECO:0000256" key="2">
    <source>
        <dbReference type="ARBA" id="ARBA00022963"/>
    </source>
</evidence>
<dbReference type="InterPro" id="IPR029058">
    <property type="entry name" value="AB_hydrolase_fold"/>
</dbReference>
<reference evidence="4" key="1">
    <citation type="submission" date="2021-11" db="EMBL/GenBank/DDBJ databases">
        <title>Description of a new species Pelosinus isolated from the bottom sediments of Lake Baikal.</title>
        <authorList>
            <person name="Zakharyuk A."/>
        </authorList>
    </citation>
    <scope>NUCLEOTIDE SEQUENCE</scope>
    <source>
        <strain evidence="4">Bkl1</strain>
    </source>
</reference>
<gene>
    <name evidence="4" type="ORF">LMF89_11450</name>
</gene>
<name>A0ABS8HSP5_9FIRM</name>
<dbReference type="Proteomes" id="UP001165492">
    <property type="component" value="Unassembled WGS sequence"/>
</dbReference>
<keyword evidence="2" id="KW-0442">Lipid degradation</keyword>
<dbReference type="PANTHER" id="PTHR10272">
    <property type="entry name" value="PLATELET-ACTIVATING FACTOR ACETYLHYDROLASE"/>
    <property type="match status" value="1"/>
</dbReference>
<dbReference type="SUPFAM" id="SSF53474">
    <property type="entry name" value="alpha/beta-Hydrolases"/>
    <property type="match status" value="1"/>
</dbReference>
<keyword evidence="3" id="KW-0443">Lipid metabolism</keyword>
<dbReference type="Pfam" id="PF03403">
    <property type="entry name" value="PAF-AH_p_II"/>
    <property type="match status" value="2"/>
</dbReference>
<proteinExistence type="predicted"/>